<evidence type="ECO:0000313" key="1">
    <source>
        <dbReference type="EMBL" id="RWS02449.1"/>
    </source>
</evidence>
<protein>
    <submittedName>
        <fullName evidence="1">Uncharacterized protein</fullName>
    </submittedName>
</protein>
<dbReference type="PANTHER" id="PTHR31649">
    <property type="entry name" value="AGAP009604-PA"/>
    <property type="match status" value="1"/>
</dbReference>
<keyword evidence="2" id="KW-1185">Reference proteome</keyword>
<comment type="caution">
    <text evidence="1">The sequence shown here is derived from an EMBL/GenBank/DDBJ whole genome shotgun (WGS) entry which is preliminary data.</text>
</comment>
<dbReference type="Proteomes" id="UP000285301">
    <property type="component" value="Unassembled WGS sequence"/>
</dbReference>
<proteinExistence type="predicted"/>
<name>A0A3S3NV15_9ACAR</name>
<accession>A0A3S3NV15</accession>
<evidence type="ECO:0000313" key="2">
    <source>
        <dbReference type="Proteomes" id="UP000285301"/>
    </source>
</evidence>
<dbReference type="PANTHER" id="PTHR31649:SF1">
    <property type="entry name" value="FARNESOIC ACID O-METHYL TRANSFERASE DOMAIN-CONTAINING PROTEIN"/>
    <property type="match status" value="1"/>
</dbReference>
<dbReference type="AlphaFoldDB" id="A0A3S3NV15"/>
<dbReference type="InterPro" id="IPR006616">
    <property type="entry name" value="DM9_repeat"/>
</dbReference>
<reference evidence="1 2" key="1">
    <citation type="journal article" date="2018" name="Gigascience">
        <title>Genomes of trombidid mites reveal novel predicted allergens and laterally-transferred genes associated with secondary metabolism.</title>
        <authorList>
            <person name="Dong X."/>
            <person name="Chaisiri K."/>
            <person name="Xia D."/>
            <person name="Armstrong S.D."/>
            <person name="Fang Y."/>
            <person name="Donnelly M.J."/>
            <person name="Kadowaki T."/>
            <person name="McGarry J.W."/>
            <person name="Darby A.C."/>
            <person name="Makepeace B.L."/>
        </authorList>
    </citation>
    <scope>NUCLEOTIDE SEQUENCE [LARGE SCALE GENOMIC DNA]</scope>
    <source>
        <strain evidence="1">UoL-WK</strain>
    </source>
</reference>
<organism evidence="1 2">
    <name type="scientific">Dinothrombium tinctorium</name>
    <dbReference type="NCBI Taxonomy" id="1965070"/>
    <lineage>
        <taxon>Eukaryota</taxon>
        <taxon>Metazoa</taxon>
        <taxon>Ecdysozoa</taxon>
        <taxon>Arthropoda</taxon>
        <taxon>Chelicerata</taxon>
        <taxon>Arachnida</taxon>
        <taxon>Acari</taxon>
        <taxon>Acariformes</taxon>
        <taxon>Trombidiformes</taxon>
        <taxon>Prostigmata</taxon>
        <taxon>Anystina</taxon>
        <taxon>Parasitengona</taxon>
        <taxon>Trombidioidea</taxon>
        <taxon>Trombidiidae</taxon>
        <taxon>Dinothrombium</taxon>
    </lineage>
</organism>
<gene>
    <name evidence="1" type="ORF">B4U79_06516</name>
</gene>
<dbReference type="STRING" id="1965070.A0A3S3NV15"/>
<sequence length="163" mass="17653">MSECYHGQTNYRPVAQWITTGGGWVPSDSAIQGGYDINGEVIYVGRALHEGDVVPGKVVASHGCCYISYGGREHRKEEYQALISPGCELVWLPASDGELPSGALQAGVTEDGEVLYIGRHEHEGSSTIGKVHPSHGCLYIPFGGEEIRYNDYEVLCVKNVPLS</sequence>
<dbReference type="OrthoDB" id="2142040at2759"/>
<dbReference type="EMBL" id="NCKU01007700">
    <property type="protein sequence ID" value="RWS02449.1"/>
    <property type="molecule type" value="Genomic_DNA"/>
</dbReference>
<dbReference type="SMART" id="SM00696">
    <property type="entry name" value="DM9"/>
    <property type="match status" value="2"/>
</dbReference>
<dbReference type="Pfam" id="PF11901">
    <property type="entry name" value="DM9"/>
    <property type="match status" value="1"/>
</dbReference>